<keyword evidence="1" id="KW-0812">Transmembrane</keyword>
<feature type="transmembrane region" description="Helical" evidence="1">
    <location>
        <begin position="141"/>
        <end position="165"/>
    </location>
</feature>
<evidence type="ECO:0000256" key="1">
    <source>
        <dbReference type="SAM" id="Phobius"/>
    </source>
</evidence>
<comment type="caution">
    <text evidence="3">The sequence shown here is derived from an EMBL/GenBank/DDBJ whole genome shotgun (WGS) entry which is preliminary data.</text>
</comment>
<evidence type="ECO:0000313" key="4">
    <source>
        <dbReference type="Proteomes" id="UP000664781"/>
    </source>
</evidence>
<organism evidence="3 4">
    <name type="scientific">Streptomyces triculaminicus</name>
    <dbReference type="NCBI Taxonomy" id="2816232"/>
    <lineage>
        <taxon>Bacteria</taxon>
        <taxon>Bacillati</taxon>
        <taxon>Actinomycetota</taxon>
        <taxon>Actinomycetes</taxon>
        <taxon>Kitasatosporales</taxon>
        <taxon>Streptomycetaceae</taxon>
        <taxon>Streptomyces</taxon>
    </lineage>
</organism>
<dbReference type="Pfam" id="PF20182">
    <property type="entry name" value="DUF6545"/>
    <property type="match status" value="1"/>
</dbReference>
<keyword evidence="1" id="KW-0472">Membrane</keyword>
<feature type="transmembrane region" description="Helical" evidence="1">
    <location>
        <begin position="69"/>
        <end position="89"/>
    </location>
</feature>
<dbReference type="Proteomes" id="UP000664781">
    <property type="component" value="Unassembled WGS sequence"/>
</dbReference>
<protein>
    <recommendedName>
        <fullName evidence="2">DUF6545 domain-containing protein</fullName>
    </recommendedName>
</protein>
<feature type="transmembrane region" description="Helical" evidence="1">
    <location>
        <begin position="35"/>
        <end position="57"/>
    </location>
</feature>
<keyword evidence="4" id="KW-1185">Reference proteome</keyword>
<evidence type="ECO:0000259" key="2">
    <source>
        <dbReference type="Pfam" id="PF20182"/>
    </source>
</evidence>
<dbReference type="NCBIfam" id="NF042915">
    <property type="entry name" value="MAB_1171c_fam"/>
    <property type="match status" value="1"/>
</dbReference>
<gene>
    <name evidence="3" type="ORF">J1792_18080</name>
</gene>
<accession>A0A939FQ46</accession>
<keyword evidence="1" id="KW-1133">Transmembrane helix</keyword>
<feature type="domain" description="DUF6545" evidence="2">
    <location>
        <begin position="244"/>
        <end position="373"/>
    </location>
</feature>
<sequence length="400" mass="44054">MNSTLYPICALISLSAFLFKLRVTRTDRSPTQLALAGNFFFLTVTFVVSTPAVWIATSKFVGIVNFSGLLAQSTVILSAACQQLVLLHLTHERDTAWRKAVPRLTGLSIVLLGMITLFSAATSIGERPTDFALTKAQYYPAYLSIYLIGYAANQIDIGIMGWRYARIAPTPWLRRGLRLVAASMPFAMIYTSCRIADIIASQFGVTGHPWEPVAQLAIAGTVLKTVGWTMPDWGRHLTTASERLDRRRAYRQIIPLHRELTSHLPEVVLPLGEKADLRTRLYRCLVEIRDAQWALRTWMDPAVAALAMQQGQAAGLEGANLAAAVEAAQLKAALQARREQAQPATHVATPRMEEPEDLAAELSFQRKLARAFTATSAPAVTHTAYLVHATNITDTEKKDA</sequence>
<dbReference type="AlphaFoldDB" id="A0A939FQ46"/>
<dbReference type="InterPro" id="IPR050039">
    <property type="entry name" value="MAB_1171c-like"/>
</dbReference>
<feature type="transmembrane region" description="Helical" evidence="1">
    <location>
        <begin position="101"/>
        <end position="121"/>
    </location>
</feature>
<feature type="transmembrane region" description="Helical" evidence="1">
    <location>
        <begin position="6"/>
        <end position="23"/>
    </location>
</feature>
<name>A0A939FQ46_9ACTN</name>
<dbReference type="InterPro" id="IPR046675">
    <property type="entry name" value="DUF6545"/>
</dbReference>
<dbReference type="EMBL" id="JAFMOF010000002">
    <property type="protein sequence ID" value="MBO0654618.1"/>
    <property type="molecule type" value="Genomic_DNA"/>
</dbReference>
<evidence type="ECO:0000313" key="3">
    <source>
        <dbReference type="EMBL" id="MBO0654618.1"/>
    </source>
</evidence>
<dbReference type="RefSeq" id="WP_179198780.1">
    <property type="nucleotide sequence ID" value="NZ_JAFMOF010000002.1"/>
</dbReference>
<proteinExistence type="predicted"/>
<reference evidence="3" key="1">
    <citation type="submission" date="2021-03" db="EMBL/GenBank/DDBJ databases">
        <title>Streptomyces strains.</title>
        <authorList>
            <person name="Lund M.B."/>
            <person name="Toerring T."/>
        </authorList>
    </citation>
    <scope>NUCLEOTIDE SEQUENCE</scope>
    <source>
        <strain evidence="3">JCM 4242</strain>
    </source>
</reference>